<sequence>MSSKHFAVKAHILPGQYIREYPGATLDSQEDDLRLHIKQYTPLERELSRSQSITIIGTHANGFPKELYEPLWDEVYLQAKACGVSIGSIWIADVVQQGHSSVLNEDKLGSDPSWDDHPRDLLHMINHFRAEMPRPIVGIGHSMGGSALVNLSIMHPRLLTTLVLIDPVFQLNPVAPGEGNHSNYARLSTFRRDLWPSRSVAADSFQKSPFYKTWDPRVLSLWNRFALRELPTALYPDYPAPTPNRKPKGNETKSKLVSTPERPVTLTTTKHQEVFTFLRPNFPTPGQPVLNRTTHPDLDPLVPPESLYPFYRPESAFTFHRLPNLRPSVLYIFGGSSDISPPQWRKDKLEATGIGVGGSGGAKEGKVKGVTLEDVGHLIPMVVPKLCAEKAMEWLAPEMSRWREQEEKWTGEWKAAGTRERQVLSEEYKKKIGGGQRSKTTSEKL</sequence>
<feature type="domain" description="AB hydrolase-1" evidence="2">
    <location>
        <begin position="108"/>
        <end position="242"/>
    </location>
</feature>
<name>A0A8H3ESC2_9LECA</name>
<comment type="caution">
    <text evidence="3">The sequence shown here is derived from an EMBL/GenBank/DDBJ whole genome shotgun (WGS) entry which is preliminary data.</text>
</comment>
<accession>A0A8H3ESC2</accession>
<dbReference type="Proteomes" id="UP000664521">
    <property type="component" value="Unassembled WGS sequence"/>
</dbReference>
<evidence type="ECO:0000259" key="2">
    <source>
        <dbReference type="Pfam" id="PF12697"/>
    </source>
</evidence>
<dbReference type="Pfam" id="PF12697">
    <property type="entry name" value="Abhydrolase_6"/>
    <property type="match status" value="1"/>
</dbReference>
<evidence type="ECO:0000256" key="1">
    <source>
        <dbReference type="SAM" id="MobiDB-lite"/>
    </source>
</evidence>
<organism evidence="3 4">
    <name type="scientific">Heterodermia speciosa</name>
    <dbReference type="NCBI Taxonomy" id="116794"/>
    <lineage>
        <taxon>Eukaryota</taxon>
        <taxon>Fungi</taxon>
        <taxon>Dikarya</taxon>
        <taxon>Ascomycota</taxon>
        <taxon>Pezizomycotina</taxon>
        <taxon>Lecanoromycetes</taxon>
        <taxon>OSLEUM clade</taxon>
        <taxon>Lecanoromycetidae</taxon>
        <taxon>Caliciales</taxon>
        <taxon>Physciaceae</taxon>
        <taxon>Heterodermia</taxon>
    </lineage>
</organism>
<keyword evidence="4" id="KW-1185">Reference proteome</keyword>
<reference evidence="3" key="1">
    <citation type="submission" date="2021-03" db="EMBL/GenBank/DDBJ databases">
        <authorList>
            <person name="Tagirdzhanova G."/>
        </authorList>
    </citation>
    <scope>NUCLEOTIDE SEQUENCE</scope>
</reference>
<dbReference type="EMBL" id="CAJPDS010000009">
    <property type="protein sequence ID" value="CAF9910770.1"/>
    <property type="molecule type" value="Genomic_DNA"/>
</dbReference>
<proteinExistence type="predicted"/>
<dbReference type="SUPFAM" id="SSF53474">
    <property type="entry name" value="alpha/beta-Hydrolases"/>
    <property type="match status" value="1"/>
</dbReference>
<dbReference type="AlphaFoldDB" id="A0A8H3ESC2"/>
<evidence type="ECO:0000313" key="3">
    <source>
        <dbReference type="EMBL" id="CAF9910770.1"/>
    </source>
</evidence>
<evidence type="ECO:0000313" key="4">
    <source>
        <dbReference type="Proteomes" id="UP000664521"/>
    </source>
</evidence>
<gene>
    <name evidence="3" type="ORF">HETSPECPRED_010173</name>
</gene>
<dbReference type="Gene3D" id="3.40.50.1820">
    <property type="entry name" value="alpha/beta hydrolase"/>
    <property type="match status" value="1"/>
</dbReference>
<protein>
    <recommendedName>
        <fullName evidence="2">AB hydrolase-1 domain-containing protein</fullName>
    </recommendedName>
</protein>
<feature type="region of interest" description="Disordered" evidence="1">
    <location>
        <begin position="236"/>
        <end position="261"/>
    </location>
</feature>
<dbReference type="OrthoDB" id="94039at2759"/>
<dbReference type="InterPro" id="IPR000073">
    <property type="entry name" value="AB_hydrolase_1"/>
</dbReference>
<dbReference type="InterPro" id="IPR029058">
    <property type="entry name" value="AB_hydrolase_fold"/>
</dbReference>